<dbReference type="InterPro" id="IPR013658">
    <property type="entry name" value="SGL"/>
</dbReference>
<feature type="domain" description="SMP-30/Gluconolactonase/LRE-like region" evidence="2">
    <location>
        <begin position="147"/>
        <end position="339"/>
    </location>
</feature>
<feature type="chain" id="PRO_5038536270" description="SMP-30/Gluconolactonase/LRE-like region domain-containing protein" evidence="1">
    <location>
        <begin position="19"/>
        <end position="352"/>
    </location>
</feature>
<protein>
    <recommendedName>
        <fullName evidence="2">SMP-30/Gluconolactonase/LRE-like region domain-containing protein</fullName>
    </recommendedName>
</protein>
<evidence type="ECO:0000313" key="4">
    <source>
        <dbReference type="Proteomes" id="UP000244928"/>
    </source>
</evidence>
<name>A0A2S1RBK8_9ACTN</name>
<dbReference type="EMBL" id="CP015449">
    <property type="protein sequence ID" value="AWH93642.1"/>
    <property type="molecule type" value="Genomic_DNA"/>
</dbReference>
<accession>A0A2S1RBK8</accession>
<dbReference type="AlphaFoldDB" id="A0A2S1RBK8"/>
<dbReference type="InterPro" id="IPR011042">
    <property type="entry name" value="6-blade_b-propeller_TolB-like"/>
</dbReference>
<dbReference type="SUPFAM" id="SSF63829">
    <property type="entry name" value="Calcium-dependent phosphotriesterase"/>
    <property type="match status" value="1"/>
</dbReference>
<keyword evidence="1" id="KW-0732">Signal</keyword>
<evidence type="ECO:0000313" key="3">
    <source>
        <dbReference type="EMBL" id="AWH93642.1"/>
    </source>
</evidence>
<sequence>MLAPAALAPAALAPVAVAVPLGSVGPGSVEGAAGSVGSAAVPIEGALGSVGPHGGSAAALDAGSGLVSAPGSVGAPIAPCPGPAPRVSTFGDAPVPVVGWTENLAFDGDGRLWVSKTFLNRVDAYDPDGRVVASVAVRAPGGLALGPDGRMHVAAGTGYLADRSDVVTFDPAAERPEARIEARLDARMNGLAVDAAGNRYLTSLDVPALTRVTAAGEVDDEWSRRAAVGVSNGIAIDGDTAYVTQSTTRTVVHEVPLDRPEATTTRELTAPPEIARGLDDLAVTPEALYVTSWTTGEVFRLDRGTGDSCVLVGGIPRATAVVVADGFGEFDDGDLLVTSLHGPIQHVELPDA</sequence>
<organism evidence="3 4">
    <name type="scientific">Dietzia lutea</name>
    <dbReference type="NCBI Taxonomy" id="546160"/>
    <lineage>
        <taxon>Bacteria</taxon>
        <taxon>Bacillati</taxon>
        <taxon>Actinomycetota</taxon>
        <taxon>Actinomycetes</taxon>
        <taxon>Mycobacteriales</taxon>
        <taxon>Dietziaceae</taxon>
        <taxon>Dietzia</taxon>
    </lineage>
</organism>
<gene>
    <name evidence="3" type="ORF">A6035_01085</name>
</gene>
<proteinExistence type="predicted"/>
<dbReference type="Pfam" id="PF08450">
    <property type="entry name" value="SGL"/>
    <property type="match status" value="1"/>
</dbReference>
<evidence type="ECO:0000259" key="2">
    <source>
        <dbReference type="Pfam" id="PF08450"/>
    </source>
</evidence>
<reference evidence="3 4" key="1">
    <citation type="submission" date="2016-04" db="EMBL/GenBank/DDBJ databases">
        <title>Complete genome sequence of Dietzia lutea YIM 80766T, a strain isolated from desert soil in Egypt.</title>
        <authorList>
            <person name="Zhao J."/>
            <person name="Hu B."/>
            <person name="Geng S."/>
            <person name="Nie Y."/>
            <person name="Tang Y."/>
        </authorList>
    </citation>
    <scope>NUCLEOTIDE SEQUENCE [LARGE SCALE GENOMIC DNA]</scope>
    <source>
        <strain evidence="3 4">YIM 80766</strain>
    </source>
</reference>
<keyword evidence="4" id="KW-1185">Reference proteome</keyword>
<dbReference type="KEGG" id="dlu:A6035_01085"/>
<dbReference type="Proteomes" id="UP000244928">
    <property type="component" value="Chromosome"/>
</dbReference>
<feature type="signal peptide" evidence="1">
    <location>
        <begin position="1"/>
        <end position="18"/>
    </location>
</feature>
<evidence type="ECO:0000256" key="1">
    <source>
        <dbReference type="SAM" id="SignalP"/>
    </source>
</evidence>
<dbReference type="Gene3D" id="2.120.10.30">
    <property type="entry name" value="TolB, C-terminal domain"/>
    <property type="match status" value="1"/>
</dbReference>